<dbReference type="Proteomes" id="UP000247409">
    <property type="component" value="Unassembled WGS sequence"/>
</dbReference>
<dbReference type="Pfam" id="PF03109">
    <property type="entry name" value="ABC1"/>
    <property type="match status" value="1"/>
</dbReference>
<evidence type="ECO:0000313" key="5">
    <source>
        <dbReference type="Proteomes" id="UP000247409"/>
    </source>
</evidence>
<organism evidence="4 5">
    <name type="scientific">Gracilariopsis chorda</name>
    <dbReference type="NCBI Taxonomy" id="448386"/>
    <lineage>
        <taxon>Eukaryota</taxon>
        <taxon>Rhodophyta</taxon>
        <taxon>Florideophyceae</taxon>
        <taxon>Rhodymeniophycidae</taxon>
        <taxon>Gracilariales</taxon>
        <taxon>Gracilariaceae</taxon>
        <taxon>Gracilariopsis</taxon>
    </lineage>
</organism>
<dbReference type="PANTHER" id="PTHR10566">
    <property type="entry name" value="CHAPERONE-ACTIVITY OF BC1 COMPLEX CABC1 -RELATED"/>
    <property type="match status" value="1"/>
</dbReference>
<dbReference type="AlphaFoldDB" id="A0A2V3J5Q8"/>
<dbReference type="InterPro" id="IPR004147">
    <property type="entry name" value="ABC1_dom"/>
</dbReference>
<keyword evidence="2" id="KW-0472">Membrane</keyword>
<keyword evidence="5" id="KW-1185">Reference proteome</keyword>
<evidence type="ECO:0000313" key="4">
    <source>
        <dbReference type="EMBL" id="PXF49739.1"/>
    </source>
</evidence>
<dbReference type="InterPro" id="IPR050154">
    <property type="entry name" value="UbiB_kinase"/>
</dbReference>
<dbReference type="EMBL" id="NBIV01000002">
    <property type="protein sequence ID" value="PXF49739.1"/>
    <property type="molecule type" value="Genomic_DNA"/>
</dbReference>
<dbReference type="OrthoDB" id="427480at2759"/>
<protein>
    <recommendedName>
        <fullName evidence="3">ABC1 atypical kinase-like domain-containing protein</fullName>
    </recommendedName>
</protein>
<proteinExistence type="inferred from homology"/>
<comment type="caution">
    <text evidence="4">The sequence shown here is derived from an EMBL/GenBank/DDBJ whole genome shotgun (WGS) entry which is preliminary data.</text>
</comment>
<name>A0A2V3J5Q8_9FLOR</name>
<reference evidence="4 5" key="1">
    <citation type="journal article" date="2018" name="Mol. Biol. Evol.">
        <title>Analysis of the draft genome of the red seaweed Gracilariopsis chorda provides insights into genome size evolution in Rhodophyta.</title>
        <authorList>
            <person name="Lee J."/>
            <person name="Yang E.C."/>
            <person name="Graf L."/>
            <person name="Yang J.H."/>
            <person name="Qiu H."/>
            <person name="Zel Zion U."/>
            <person name="Chan C.X."/>
            <person name="Stephens T.G."/>
            <person name="Weber A.P.M."/>
            <person name="Boo G.H."/>
            <person name="Boo S.M."/>
            <person name="Kim K.M."/>
            <person name="Shin Y."/>
            <person name="Jung M."/>
            <person name="Lee S.J."/>
            <person name="Yim H.S."/>
            <person name="Lee J.H."/>
            <person name="Bhattacharya D."/>
            <person name="Yoon H.S."/>
        </authorList>
    </citation>
    <scope>NUCLEOTIDE SEQUENCE [LARGE SCALE GENOMIC DNA]</scope>
    <source>
        <strain evidence="4 5">SKKU-2015</strain>
        <tissue evidence="4">Whole body</tissue>
    </source>
</reference>
<dbReference type="PANTHER" id="PTHR10566:SF113">
    <property type="entry name" value="PROTEIN ACTIVITY OF BC1 COMPLEX KINASE 7, CHLOROPLASTIC"/>
    <property type="match status" value="1"/>
</dbReference>
<dbReference type="SUPFAM" id="SSF56112">
    <property type="entry name" value="Protein kinase-like (PK-like)"/>
    <property type="match status" value="1"/>
</dbReference>
<keyword evidence="2" id="KW-1133">Transmembrane helix</keyword>
<feature type="domain" description="ABC1 atypical kinase-like" evidence="3">
    <location>
        <begin position="211"/>
        <end position="457"/>
    </location>
</feature>
<dbReference type="CDD" id="cd05121">
    <property type="entry name" value="ABC1_ADCK3-like"/>
    <property type="match status" value="1"/>
</dbReference>
<evidence type="ECO:0000256" key="1">
    <source>
        <dbReference type="ARBA" id="ARBA00009670"/>
    </source>
</evidence>
<gene>
    <name evidence="4" type="ORF">BWQ96_00391</name>
</gene>
<dbReference type="InterPro" id="IPR011009">
    <property type="entry name" value="Kinase-like_dom_sf"/>
</dbReference>
<dbReference type="STRING" id="448386.A0A2V3J5Q8"/>
<accession>A0A2V3J5Q8</accession>
<keyword evidence="2" id="KW-0812">Transmembrane</keyword>
<sequence length="702" mass="78426">MNAFVLVPPRLPSGSFSRRCRARCVKRLLPTAVSSGRVVGTGGAAHSGDANALGAANISYGERAVVDAFRPTRDELAAAGVSNIAPKPVQLEQLPVVDTVAEPVKPVSGDTQRQKEGDLFDVDATWLKKGTSNPFVRTLEIWVFFVSMLIAEVKIRKLPDAAQRAEARKAQAVRLKQGLVRLGPTFIKLGQLLSTRVDVVPKEYIDELAILQDRVPGFSGERAVEVIEREFEQPVHQIFDSFEMTPIAAASLGQVHRAVYQGQRVAVKIQRAGLRQLFDVDLKNLKVLAVMLDRLDPKSDGTSRNWVQIYDESAKLLYQEIDYINEGRNADRFRDNFDSVPWVKVPGIYWQLTTQQVLTMEYVPGIKINDYDAIERAGLDRKLLAERSAESYLTQLLRHGYFHTDPHCGNLAVDTVAGGRLIYYDFGMMSAFAPNIKRGLVDVVFSIYEGNAKEICNAMELMGVLKSSADRVTVEKVGRYFLGLFRSNLDTQNRKKSKDEKKAEMIRRLESIGEDLIAVSEDECFNFPPVFTFVFRSFTTLEGIGKGLNPKYDLTMIAGPYLKELIDLKDGSAAVTALKSFRKRVGWRGEDLQALVTQPRKTAYIEDTLKRMESGDLKLRVRVLESERAFKRVSMMQSNMALAMAATSLSNMAIVLTACAERFAVQARLLWLLAAIVSVRLVVGLLKYRALDARLRKYVRGG</sequence>
<evidence type="ECO:0000256" key="2">
    <source>
        <dbReference type="SAM" id="Phobius"/>
    </source>
</evidence>
<feature type="transmembrane region" description="Helical" evidence="2">
    <location>
        <begin position="669"/>
        <end position="688"/>
    </location>
</feature>
<evidence type="ECO:0000259" key="3">
    <source>
        <dbReference type="Pfam" id="PF03109"/>
    </source>
</evidence>
<comment type="similarity">
    <text evidence="1">Belongs to the protein kinase superfamily. ADCK protein kinase family.</text>
</comment>